<proteinExistence type="predicted"/>
<keyword evidence="2" id="KW-1185">Reference proteome</keyword>
<evidence type="ECO:0000313" key="1">
    <source>
        <dbReference type="EMBL" id="MDG0862319.1"/>
    </source>
</evidence>
<gene>
    <name evidence="1" type="ORF">EXJ73_07535</name>
</gene>
<comment type="caution">
    <text evidence="1">The sequence shown here is derived from an EMBL/GenBank/DDBJ whole genome shotgun (WGS) entry which is preliminary data.</text>
</comment>
<name>A0A9X4R4M5_9BURK</name>
<reference evidence="1" key="1">
    <citation type="submission" date="2019-02" db="EMBL/GenBank/DDBJ databases">
        <title>Draft genome of the type strain Pelomonas aquatica CCUG 52575T.</title>
        <authorList>
            <person name="Gomila M."/>
            <person name="Lalucat J."/>
        </authorList>
    </citation>
    <scope>NUCLEOTIDE SEQUENCE</scope>
    <source>
        <strain evidence="1">CCUG 52575</strain>
    </source>
</reference>
<evidence type="ECO:0000313" key="2">
    <source>
        <dbReference type="Proteomes" id="UP001152766"/>
    </source>
</evidence>
<dbReference type="Proteomes" id="UP001152766">
    <property type="component" value="Unassembled WGS sequence"/>
</dbReference>
<dbReference type="EMBL" id="SGUG01000008">
    <property type="protein sequence ID" value="MDG0862319.1"/>
    <property type="molecule type" value="Genomic_DNA"/>
</dbReference>
<organism evidence="1 2">
    <name type="scientific">Pelomonas aquatica</name>
    <dbReference type="NCBI Taxonomy" id="431058"/>
    <lineage>
        <taxon>Bacteria</taxon>
        <taxon>Pseudomonadati</taxon>
        <taxon>Pseudomonadota</taxon>
        <taxon>Betaproteobacteria</taxon>
        <taxon>Burkholderiales</taxon>
        <taxon>Sphaerotilaceae</taxon>
        <taxon>Roseateles</taxon>
    </lineage>
</organism>
<protein>
    <submittedName>
        <fullName evidence="1">Uncharacterized protein</fullName>
    </submittedName>
</protein>
<sequence length="109" mass="12330">MTMWLSTSAQRYLEGPVTDRKWAAAVAEVSQYWHLCPWQQELLEACADEGIAKAAWCVFREKALVWASNPISELDGKTIRELQRDAVIGKAVKGFLAEQRPLKLIIIKS</sequence>
<dbReference type="RefSeq" id="WP_378990058.1">
    <property type="nucleotide sequence ID" value="NZ_JBHSRN010000015.1"/>
</dbReference>
<dbReference type="AlphaFoldDB" id="A0A9X4R4M5"/>
<accession>A0A9X4R4M5</accession>